<evidence type="ECO:0000313" key="8">
    <source>
        <dbReference type="Proteomes" id="UP000245647"/>
    </source>
</evidence>
<evidence type="ECO:0000256" key="6">
    <source>
        <dbReference type="RuleBase" id="RU361187"/>
    </source>
</evidence>
<dbReference type="PROSITE" id="PS51257">
    <property type="entry name" value="PROKAR_LIPOPROTEIN"/>
    <property type="match status" value="1"/>
</dbReference>
<accession>A0A2U2PGT3</accession>
<reference evidence="7 8" key="1">
    <citation type="submission" date="2018-04" db="EMBL/GenBank/DDBJ databases">
        <title>Pedobacter chongqingensis sp. nov., isolated from a rottenly hemp rope.</title>
        <authorList>
            <person name="Cai Y."/>
        </authorList>
    </citation>
    <scope>NUCLEOTIDE SEQUENCE [LARGE SCALE GENOMIC DNA]</scope>
    <source>
        <strain evidence="7 8">FJ4-8</strain>
    </source>
</reference>
<dbReference type="RefSeq" id="WP_109415915.1">
    <property type="nucleotide sequence ID" value="NZ_QEAS01000008.1"/>
</dbReference>
<organism evidence="7 8">
    <name type="scientific">Pararcticibacter amylolyticus</name>
    <dbReference type="NCBI Taxonomy" id="2173175"/>
    <lineage>
        <taxon>Bacteria</taxon>
        <taxon>Pseudomonadati</taxon>
        <taxon>Bacteroidota</taxon>
        <taxon>Sphingobacteriia</taxon>
        <taxon>Sphingobacteriales</taxon>
        <taxon>Sphingobacteriaceae</taxon>
        <taxon>Pararcticibacter</taxon>
    </lineage>
</organism>
<evidence type="ECO:0000256" key="5">
    <source>
        <dbReference type="PIRSR" id="PIRSR606710-2"/>
    </source>
</evidence>
<keyword evidence="4 6" id="KW-0326">Glycosidase</keyword>
<dbReference type="GO" id="GO:0005975">
    <property type="term" value="P:carbohydrate metabolic process"/>
    <property type="evidence" value="ECO:0007669"/>
    <property type="project" value="InterPro"/>
</dbReference>
<evidence type="ECO:0000313" key="7">
    <source>
        <dbReference type="EMBL" id="PWG80628.1"/>
    </source>
</evidence>
<dbReference type="PANTHER" id="PTHR43301">
    <property type="entry name" value="ARABINAN ENDO-1,5-ALPHA-L-ARABINOSIDASE"/>
    <property type="match status" value="1"/>
</dbReference>
<evidence type="ECO:0000256" key="3">
    <source>
        <dbReference type="ARBA" id="ARBA00022801"/>
    </source>
</evidence>
<dbReference type="Gene3D" id="2.115.10.20">
    <property type="entry name" value="Glycosyl hydrolase domain, family 43"/>
    <property type="match status" value="1"/>
</dbReference>
<dbReference type="InterPro" id="IPR006710">
    <property type="entry name" value="Glyco_hydro_43"/>
</dbReference>
<dbReference type="SUPFAM" id="SSF75005">
    <property type="entry name" value="Arabinanase/levansucrase/invertase"/>
    <property type="match status" value="1"/>
</dbReference>
<dbReference type="AlphaFoldDB" id="A0A2U2PGT3"/>
<dbReference type="OrthoDB" id="9763933at2"/>
<proteinExistence type="inferred from homology"/>
<dbReference type="GO" id="GO:0004553">
    <property type="term" value="F:hydrolase activity, hydrolyzing O-glycosyl compounds"/>
    <property type="evidence" value="ECO:0007669"/>
    <property type="project" value="InterPro"/>
</dbReference>
<evidence type="ECO:0000256" key="2">
    <source>
        <dbReference type="ARBA" id="ARBA00009865"/>
    </source>
</evidence>
<dbReference type="CDD" id="cd08981">
    <property type="entry name" value="GH43_Bt1873-like"/>
    <property type="match status" value="1"/>
</dbReference>
<comment type="pathway">
    <text evidence="1">Glycan metabolism; L-arabinan degradation.</text>
</comment>
<evidence type="ECO:0000256" key="1">
    <source>
        <dbReference type="ARBA" id="ARBA00004834"/>
    </source>
</evidence>
<protein>
    <submittedName>
        <fullName evidence="7">Glycosyl hydrolase family 43</fullName>
    </submittedName>
</protein>
<dbReference type="Pfam" id="PF04616">
    <property type="entry name" value="Glyco_hydro_43"/>
    <property type="match status" value="1"/>
</dbReference>
<evidence type="ECO:0000256" key="4">
    <source>
        <dbReference type="ARBA" id="ARBA00023295"/>
    </source>
</evidence>
<dbReference type="InterPro" id="IPR050727">
    <property type="entry name" value="GH43_arabinanases"/>
</dbReference>
<keyword evidence="3 6" id="KW-0378">Hydrolase</keyword>
<comment type="caution">
    <text evidence="7">The sequence shown here is derived from an EMBL/GenBank/DDBJ whole genome shotgun (WGS) entry which is preliminary data.</text>
</comment>
<dbReference type="Proteomes" id="UP000245647">
    <property type="component" value="Unassembled WGS sequence"/>
</dbReference>
<gene>
    <name evidence="7" type="ORF">DDR33_11430</name>
</gene>
<dbReference type="InterPro" id="IPR023296">
    <property type="entry name" value="Glyco_hydro_beta-prop_sf"/>
</dbReference>
<keyword evidence="8" id="KW-1185">Reference proteome</keyword>
<dbReference type="PANTHER" id="PTHR43301:SF3">
    <property type="entry name" value="ARABINAN ENDO-1,5-ALPHA-L-ARABINOSIDASE A-RELATED"/>
    <property type="match status" value="1"/>
</dbReference>
<dbReference type="EMBL" id="QEAS01000008">
    <property type="protein sequence ID" value="PWG80628.1"/>
    <property type="molecule type" value="Genomic_DNA"/>
</dbReference>
<feature type="site" description="Important for catalytic activity, responsible for pKa modulation of the active site Glu and correct orientation of both the proton donor and substrate" evidence="5">
    <location>
        <position position="170"/>
    </location>
</feature>
<name>A0A2U2PGT3_9SPHI</name>
<sequence>MKHLRNETINAVKACMSLIVITLITLSTVACKKEDGGDPAPVVVDSTKLLYPIAYSSLSARDPFILADEETKTYYLHVNNKPSFKVYSSKDMVNWRDEGSSFNAASTFWGKEDFWAPDLYKYQGKYYMFATFSGTGSKRGTSILVADSPLGPFQPLVNNAVTPSSWMCLDGSLYVDGQNQPWIVFCHEWLEVTDGQVAAQKLSSDLKTTIGDPVVLFKASDAPWTGTISSQGVTGYVTDAPFLYKAKNGELLMLWSSYTKAGKYAIGLARSESGTIAGPWTQDDQPLNDDDGGHAMIFTDFKGVLRISYHAPNTGAHPVIYQLSENNGKLSIVK</sequence>
<comment type="similarity">
    <text evidence="2 6">Belongs to the glycosyl hydrolase 43 family.</text>
</comment>